<evidence type="ECO:0000313" key="2">
    <source>
        <dbReference type="EMBL" id="KAK3263956.1"/>
    </source>
</evidence>
<dbReference type="AlphaFoldDB" id="A0AAE0KX28"/>
<feature type="transmembrane region" description="Helical" evidence="1">
    <location>
        <begin position="38"/>
        <end position="55"/>
    </location>
</feature>
<protein>
    <submittedName>
        <fullName evidence="2">Uncharacterized protein</fullName>
    </submittedName>
</protein>
<keyword evidence="1" id="KW-0472">Membrane</keyword>
<feature type="non-terminal residue" evidence="2">
    <location>
        <position position="114"/>
    </location>
</feature>
<name>A0AAE0KX28_9CHLO</name>
<reference evidence="2 3" key="1">
    <citation type="journal article" date="2015" name="Genome Biol. Evol.">
        <title>Comparative Genomics of a Bacterivorous Green Alga Reveals Evolutionary Causalities and Consequences of Phago-Mixotrophic Mode of Nutrition.</title>
        <authorList>
            <person name="Burns J.A."/>
            <person name="Paasch A."/>
            <person name="Narechania A."/>
            <person name="Kim E."/>
        </authorList>
    </citation>
    <scope>NUCLEOTIDE SEQUENCE [LARGE SCALE GENOMIC DNA]</scope>
    <source>
        <strain evidence="2 3">PLY_AMNH</strain>
    </source>
</reference>
<organism evidence="2 3">
    <name type="scientific">Cymbomonas tetramitiformis</name>
    <dbReference type="NCBI Taxonomy" id="36881"/>
    <lineage>
        <taxon>Eukaryota</taxon>
        <taxon>Viridiplantae</taxon>
        <taxon>Chlorophyta</taxon>
        <taxon>Pyramimonadophyceae</taxon>
        <taxon>Pyramimonadales</taxon>
        <taxon>Pyramimonadaceae</taxon>
        <taxon>Cymbomonas</taxon>
    </lineage>
</organism>
<keyword evidence="1" id="KW-0812">Transmembrane</keyword>
<sequence>MAAAASSEPRGADCAAAVAWSRQVVGCGRPPWGDRHSVLYFCAVISIVSLGIIGVRQGGVRQRIDINSDNVPHTSEPPIDAVCWGHVPILGMTNLSSEVRQSVLRAFQLHIIPT</sequence>
<gene>
    <name evidence="2" type="ORF">CYMTET_27273</name>
</gene>
<evidence type="ECO:0000313" key="3">
    <source>
        <dbReference type="Proteomes" id="UP001190700"/>
    </source>
</evidence>
<proteinExistence type="predicted"/>
<accession>A0AAE0KX28</accession>
<dbReference type="Proteomes" id="UP001190700">
    <property type="component" value="Unassembled WGS sequence"/>
</dbReference>
<keyword evidence="3" id="KW-1185">Reference proteome</keyword>
<evidence type="ECO:0000256" key="1">
    <source>
        <dbReference type="SAM" id="Phobius"/>
    </source>
</evidence>
<keyword evidence="1" id="KW-1133">Transmembrane helix</keyword>
<dbReference type="EMBL" id="LGRX02014910">
    <property type="protein sequence ID" value="KAK3263956.1"/>
    <property type="molecule type" value="Genomic_DNA"/>
</dbReference>
<comment type="caution">
    <text evidence="2">The sequence shown here is derived from an EMBL/GenBank/DDBJ whole genome shotgun (WGS) entry which is preliminary data.</text>
</comment>